<dbReference type="GO" id="GO:0032259">
    <property type="term" value="P:methylation"/>
    <property type="evidence" value="ECO:0007669"/>
    <property type="project" value="UniProtKB-KW"/>
</dbReference>
<feature type="binding site" evidence="1">
    <location>
        <begin position="172"/>
        <end position="174"/>
    </location>
    <ligand>
        <name>FAD</name>
        <dbReference type="ChEBI" id="CHEBI:57692"/>
        <note>ligand shared between neighboring subunits</note>
    </ligand>
</feature>
<keyword evidence="1" id="KW-0285">Flavoprotein</keyword>
<feature type="binding site" evidence="1">
    <location>
        <begin position="86"/>
        <end position="88"/>
    </location>
    <ligand>
        <name>FAD</name>
        <dbReference type="ChEBI" id="CHEBI:57692"/>
        <note>ligand shared between neighboring subunits</note>
    </ligand>
</feature>
<dbReference type="HAMAP" id="MF_01408">
    <property type="entry name" value="ThyX"/>
    <property type="match status" value="1"/>
</dbReference>
<dbReference type="Proteomes" id="UP000287243">
    <property type="component" value="Chromosome"/>
</dbReference>
<dbReference type="InterPro" id="IPR003669">
    <property type="entry name" value="Thymidylate_synthase_ThyX"/>
</dbReference>
<sequence length="246" mass="28230">MPQVQLNVRLLEMSQHPVALIYAACRQCYSPRFAGELFDEKEEDPKKQAAFIRKVVASGHESPLEHVKFTFAIEGVSRALTHQLVRHRIASFSQQSQRYVKETNFDYVIPPSIEQDASLKAEFLKTMEMIQSSYNRLLEAFNKKGKVGQNANQDVRFVLPQAAETKIVVTMNCRELIHFFHQRCCQRAQWEIKRLGDEMLKICRQKLPEVFVDAGAKCDALGYCPEGEAFSCGKYPLKEKVIGKRK</sequence>
<name>A0A410P6F4_VELA1</name>
<feature type="binding site" evidence="1">
    <location>
        <begin position="83"/>
        <end position="86"/>
    </location>
    <ligand>
        <name>dUMP</name>
        <dbReference type="ChEBI" id="CHEBI:246422"/>
        <note>ligand shared between dimeric partners</note>
    </ligand>
</feature>
<evidence type="ECO:0000313" key="3">
    <source>
        <dbReference type="Proteomes" id="UP000287243"/>
    </source>
</evidence>
<organism evidence="2 3">
    <name type="scientific">Velamenicoccus archaeovorus</name>
    <dbReference type="NCBI Taxonomy" id="1930593"/>
    <lineage>
        <taxon>Bacteria</taxon>
        <taxon>Pseudomonadati</taxon>
        <taxon>Candidatus Omnitrophota</taxon>
        <taxon>Candidatus Velamenicoccus</taxon>
    </lineage>
</organism>
<comment type="catalytic activity">
    <reaction evidence="1">
        <text>dUMP + (6R)-5,10-methylene-5,6,7,8-tetrahydrofolate + NADPH + H(+) = dTMP + (6S)-5,6,7,8-tetrahydrofolate + NADP(+)</text>
        <dbReference type="Rhea" id="RHEA:29043"/>
        <dbReference type="ChEBI" id="CHEBI:15378"/>
        <dbReference type="ChEBI" id="CHEBI:15636"/>
        <dbReference type="ChEBI" id="CHEBI:57453"/>
        <dbReference type="ChEBI" id="CHEBI:57783"/>
        <dbReference type="ChEBI" id="CHEBI:58349"/>
        <dbReference type="ChEBI" id="CHEBI:63528"/>
        <dbReference type="ChEBI" id="CHEBI:246422"/>
        <dbReference type="EC" id="2.1.1.148"/>
    </reaction>
</comment>
<dbReference type="GO" id="GO:0006235">
    <property type="term" value="P:dTTP biosynthetic process"/>
    <property type="evidence" value="ECO:0007669"/>
    <property type="project" value="UniProtKB-UniRule"/>
</dbReference>
<comment type="subunit">
    <text evidence="1">Homotetramer.</text>
</comment>
<dbReference type="UniPathway" id="UPA00575"/>
<comment type="pathway">
    <text evidence="1">Pyrimidine metabolism; dTTP biosynthesis.</text>
</comment>
<proteinExistence type="inferred from homology"/>
<keyword evidence="1" id="KW-0489">Methyltransferase</keyword>
<gene>
    <name evidence="1" type="primary">thyX</name>
    <name evidence="2" type="ORF">BU251_07300</name>
</gene>
<keyword evidence="1" id="KW-0808">Transferase</keyword>
<feature type="binding site" evidence="1">
    <location>
        <position position="183"/>
    </location>
    <ligand>
        <name>dUMP</name>
        <dbReference type="ChEBI" id="CHEBI:246422"/>
        <note>ligand shared between dimeric partners</note>
    </ligand>
</feature>
<dbReference type="GO" id="GO:0006231">
    <property type="term" value="P:dTMP biosynthetic process"/>
    <property type="evidence" value="ECO:0007669"/>
    <property type="project" value="UniProtKB-UniRule"/>
</dbReference>
<dbReference type="EMBL" id="CP019384">
    <property type="protein sequence ID" value="QAT17534.1"/>
    <property type="molecule type" value="Genomic_DNA"/>
</dbReference>
<dbReference type="GO" id="GO:0070402">
    <property type="term" value="F:NADPH binding"/>
    <property type="evidence" value="ECO:0007669"/>
    <property type="project" value="TreeGrafter"/>
</dbReference>
<dbReference type="GO" id="GO:0050797">
    <property type="term" value="F:thymidylate synthase (FAD) activity"/>
    <property type="evidence" value="ECO:0007669"/>
    <property type="project" value="UniProtKB-UniRule"/>
</dbReference>
<comment type="function">
    <text evidence="1">Catalyzes the reductive methylation of 2'-deoxyuridine-5'-monophosphate (dUMP) to 2'-deoxythymidine-5'-monophosphate (dTMP) while utilizing 5,10-methylenetetrahydrofolate (mTHF) as the methyl donor, and NADPH and FADH(2) as the reductant.</text>
</comment>
<feature type="binding site" evidence="1">
    <location>
        <position position="62"/>
    </location>
    <ligand>
        <name>FAD</name>
        <dbReference type="ChEBI" id="CHEBI:57692"/>
        <note>ligand shared between neighboring subunits</note>
    </ligand>
</feature>
<dbReference type="GO" id="GO:0004799">
    <property type="term" value="F:thymidylate synthase activity"/>
    <property type="evidence" value="ECO:0007669"/>
    <property type="project" value="TreeGrafter"/>
</dbReference>
<dbReference type="Gene3D" id="3.30.1360.170">
    <property type="match status" value="1"/>
</dbReference>
<dbReference type="GO" id="GO:0050660">
    <property type="term" value="F:flavin adenine dinucleotide binding"/>
    <property type="evidence" value="ECO:0007669"/>
    <property type="project" value="UniProtKB-UniRule"/>
</dbReference>
<feature type="binding site" evidence="1">
    <location>
        <position position="178"/>
    </location>
    <ligand>
        <name>FAD</name>
        <dbReference type="ChEBI" id="CHEBI:57692"/>
        <note>ligand shared between neighboring subunits</note>
    </ligand>
</feature>
<dbReference type="AlphaFoldDB" id="A0A410P6F4"/>
<feature type="binding site" description="in other chain" evidence="1">
    <location>
        <position position="156"/>
    </location>
    <ligand>
        <name>dUMP</name>
        <dbReference type="ChEBI" id="CHEBI:246422"/>
        <note>ligand shared between dimeric partners</note>
    </ligand>
</feature>
<dbReference type="NCBIfam" id="TIGR02170">
    <property type="entry name" value="thyX"/>
    <property type="match status" value="1"/>
</dbReference>
<reference evidence="2 3" key="1">
    <citation type="submission" date="2017-01" db="EMBL/GenBank/DDBJ databases">
        <title>First insights into the biology of 'candidatus Vampirococcus archaeovorus'.</title>
        <authorList>
            <person name="Kizina J."/>
            <person name="Jordan S."/>
            <person name="Stueber K."/>
            <person name="Reinhardt R."/>
            <person name="Harder J."/>
        </authorList>
    </citation>
    <scope>NUCLEOTIDE SEQUENCE [LARGE SCALE GENOMIC DNA]</scope>
    <source>
        <strain evidence="2 3">LiM</strain>
    </source>
</reference>
<dbReference type="EC" id="2.1.1.148" evidence="1"/>
<feature type="active site" description="Involved in ionization of N3 of dUMP, leading to its activation" evidence="1">
    <location>
        <position position="183"/>
    </location>
</feature>
<dbReference type="CDD" id="cd20175">
    <property type="entry name" value="ThyX"/>
    <property type="match status" value="1"/>
</dbReference>
<keyword evidence="1" id="KW-0521">NADP</keyword>
<comment type="cofactor">
    <cofactor evidence="1">
        <name>FAD</name>
        <dbReference type="ChEBI" id="CHEBI:57692"/>
    </cofactor>
    <text evidence="1">Binds 4 FAD per tetramer. Each FAD binding site is formed by three monomers.</text>
</comment>
<dbReference type="Pfam" id="PF02511">
    <property type="entry name" value="Thy1"/>
    <property type="match status" value="1"/>
</dbReference>
<keyword evidence="1" id="KW-0274">FAD</keyword>
<evidence type="ECO:0000256" key="1">
    <source>
        <dbReference type="HAMAP-Rule" id="MF_01408"/>
    </source>
</evidence>
<accession>A0A410P6F4</accession>
<dbReference type="OrthoDB" id="9780625at2"/>
<keyword evidence="3" id="KW-1185">Reference proteome</keyword>
<dbReference type="PANTHER" id="PTHR34934">
    <property type="entry name" value="FLAVIN-DEPENDENT THYMIDYLATE SYNTHASE"/>
    <property type="match status" value="1"/>
</dbReference>
<dbReference type="PROSITE" id="PS51331">
    <property type="entry name" value="THYX"/>
    <property type="match status" value="1"/>
</dbReference>
<feature type="binding site" description="in other chain" evidence="1">
    <location>
        <begin position="94"/>
        <end position="98"/>
    </location>
    <ligand>
        <name>dUMP</name>
        <dbReference type="ChEBI" id="CHEBI:246422"/>
        <note>ligand shared between dimeric partners</note>
    </ligand>
</feature>
<dbReference type="SUPFAM" id="SSF69796">
    <property type="entry name" value="Thymidylate synthase-complementing protein Thy1"/>
    <property type="match status" value="1"/>
</dbReference>
<keyword evidence="1" id="KW-0545">Nucleotide biosynthesis</keyword>
<comment type="similarity">
    <text evidence="1">Belongs to the thymidylate synthase ThyX family.</text>
</comment>
<feature type="binding site" evidence="1">
    <location>
        <position position="94"/>
    </location>
    <ligand>
        <name>FAD</name>
        <dbReference type="ChEBI" id="CHEBI:57692"/>
        <note>ligand shared between neighboring subunits</note>
    </ligand>
</feature>
<dbReference type="InterPro" id="IPR036098">
    <property type="entry name" value="Thymidylate_synthase_ThyX_sf"/>
</dbReference>
<dbReference type="PANTHER" id="PTHR34934:SF1">
    <property type="entry name" value="FLAVIN-DEPENDENT THYMIDYLATE SYNTHASE"/>
    <property type="match status" value="1"/>
</dbReference>
<dbReference type="KEGG" id="vai:BU251_07300"/>
<evidence type="ECO:0000313" key="2">
    <source>
        <dbReference type="EMBL" id="QAT17534.1"/>
    </source>
</evidence>
<protein>
    <recommendedName>
        <fullName evidence="1">Flavin-dependent thymidylate synthase</fullName>
        <shortName evidence="1">FDTS</shortName>
        <ecNumber evidence="1">2.1.1.148</ecNumber>
    </recommendedName>
    <alternativeName>
        <fullName evidence="1">FAD-dependent thymidylate synthase</fullName>
    </alternativeName>
    <alternativeName>
        <fullName evidence="1">Thymidylate synthase ThyX</fullName>
        <shortName evidence="1">TS</shortName>
        <shortName evidence="1">TSase</shortName>
    </alternativeName>
</protein>
<dbReference type="RefSeq" id="WP_128700373.1">
    <property type="nucleotide sequence ID" value="NZ_CP019384.1"/>
</dbReference>